<gene>
    <name evidence="1" type="ORF">AD1_259</name>
</gene>
<evidence type="ECO:0000313" key="1">
    <source>
        <dbReference type="EMBL" id="AXG67303.1"/>
    </source>
</evidence>
<evidence type="ECO:0000313" key="2">
    <source>
        <dbReference type="Proteomes" id="UP000262440"/>
    </source>
</evidence>
<dbReference type="Proteomes" id="UP000262440">
    <property type="component" value="Segment"/>
</dbReference>
<name>A0A384ZYG2_9CAUD</name>
<organism evidence="1 2">
    <name type="scientific">Dickeya phage vB_DsoM_AD1</name>
    <dbReference type="NCBI Taxonomy" id="2283029"/>
    <lineage>
        <taxon>Viruses</taxon>
        <taxon>Duplodnaviria</taxon>
        <taxon>Heunggongvirae</taxon>
        <taxon>Uroviricota</taxon>
        <taxon>Caudoviricetes</taxon>
        <taxon>Alexandravirus</taxon>
        <taxon>Alexandravirus AD1</taxon>
    </lineage>
</organism>
<keyword evidence="2" id="KW-1185">Reference proteome</keyword>
<reference evidence="1 2" key="1">
    <citation type="journal article" date="2018" name="Front. Microbiol.">
        <title>Jumbo Bacteriophages Are Represented Within an Increasing Diversity of Environmental Viruses Infecting the Emerging Phytopathogen, Dickeya solani.</title>
        <authorList>
            <person name="Day A.W."/>
            <person name="Ahn J."/>
            <person name="Salmond G.P.C."/>
        </authorList>
    </citation>
    <scope>NUCLEOTIDE SEQUENCE [LARGE SCALE GENOMIC DNA]</scope>
</reference>
<dbReference type="EMBL" id="MH460463">
    <property type="protein sequence ID" value="AXG67303.1"/>
    <property type="molecule type" value="Genomic_DNA"/>
</dbReference>
<proteinExistence type="predicted"/>
<sequence length="179" mass="20468">MLDQITHIVQVMMTSLKDVREVEQVNFIGNQAVRFRVKGKVFDVRGHYPLFSVHEIEGACMSGSKAAYEIERQMNGGPIESQDSEDFAHDSHEEAVNDLLCNHVDSMCEERVRAYNEECGGPDLDPINAQRVWLKAHFIHISAEIPSMLETVMFMEGKERYEQLRKAIKEIYSPKPKVA</sequence>
<protein>
    <submittedName>
        <fullName evidence="1">Uncharacterized protein</fullName>
    </submittedName>
</protein>
<accession>A0A384ZYG2</accession>